<comment type="caution">
    <text evidence="3">The sequence shown here is derived from an EMBL/GenBank/DDBJ whole genome shotgun (WGS) entry which is preliminary data.</text>
</comment>
<dbReference type="GO" id="GO:0071949">
    <property type="term" value="F:FAD binding"/>
    <property type="evidence" value="ECO:0007669"/>
    <property type="project" value="InterPro"/>
</dbReference>
<proteinExistence type="predicted"/>
<dbReference type="InterPro" id="IPR002346">
    <property type="entry name" value="Mopterin_DH_FAD-bd"/>
</dbReference>
<dbReference type="SMART" id="SM01092">
    <property type="entry name" value="CO_deh_flav_C"/>
    <property type="match status" value="1"/>
</dbReference>
<evidence type="ECO:0000313" key="4">
    <source>
        <dbReference type="Proteomes" id="UP001336250"/>
    </source>
</evidence>
<dbReference type="PANTHER" id="PTHR42659">
    <property type="entry name" value="XANTHINE DEHYDROGENASE SUBUNIT C-RELATED"/>
    <property type="match status" value="1"/>
</dbReference>
<dbReference type="PANTHER" id="PTHR42659:SF1">
    <property type="entry name" value="OXIDOREDUCTASE"/>
    <property type="match status" value="1"/>
</dbReference>
<dbReference type="InterPro" id="IPR016169">
    <property type="entry name" value="FAD-bd_PCMH_sub2"/>
</dbReference>
<dbReference type="PROSITE" id="PS51387">
    <property type="entry name" value="FAD_PCMH"/>
    <property type="match status" value="1"/>
</dbReference>
<dbReference type="SUPFAM" id="SSF55447">
    <property type="entry name" value="CO dehydrogenase flavoprotein C-terminal domain-like"/>
    <property type="match status" value="1"/>
</dbReference>
<reference evidence="3 4" key="1">
    <citation type="submission" date="2024-02" db="EMBL/GenBank/DDBJ databases">
        <title>Genome sequence of Aquincola sp. MAHUQ-54.</title>
        <authorList>
            <person name="Huq M.A."/>
        </authorList>
    </citation>
    <scope>NUCLEOTIDE SEQUENCE [LARGE SCALE GENOMIC DNA]</scope>
    <source>
        <strain evidence="3 4">MAHUQ-54</strain>
    </source>
</reference>
<sequence length="343" mass="35850">MPDSVAGALAGMQDRPPGEHASFLAGGTNLVDLMKSGIAQPGRVVDLRHVALQAIEPTADGGLSLGALATNADTAAHPLVRSRYPLVAAALLAGASPQIRNMATNGGNLLQRTRCSYFYDTQVPCNKRAPGSGCPARRGLAKSLAILGTSEYCIATHPSDFCVALAALDATVHVESPRGSRTIPLTAFHRLPGDQPERDTELSTGELITHITLPPGPFSQHSSYLKLRERASYAFALVSVAAALAVGPDGHVRAARIAIGGVAPRPWRVPEAEELLVGRPATPASFALAAQRMLQGASPSGAKGTDNAFKIPMAERAVVRALEVALSGELGHLTRQQPRQEAP</sequence>
<dbReference type="InterPro" id="IPR005107">
    <property type="entry name" value="CO_DH_flav_C"/>
</dbReference>
<dbReference type="Gene3D" id="3.30.465.10">
    <property type="match status" value="2"/>
</dbReference>
<dbReference type="Gene3D" id="3.30.390.50">
    <property type="entry name" value="CO dehydrogenase flavoprotein, C-terminal domain"/>
    <property type="match status" value="1"/>
</dbReference>
<protein>
    <submittedName>
        <fullName evidence="3">Xanthine dehydrogenase family protein subunit M</fullName>
    </submittedName>
</protein>
<dbReference type="InterPro" id="IPR051312">
    <property type="entry name" value="Diverse_Substr_Oxidored"/>
</dbReference>
<dbReference type="Gene3D" id="3.30.43.10">
    <property type="entry name" value="Uridine Diphospho-n-acetylenolpyruvylglucosamine Reductase, domain 2"/>
    <property type="match status" value="1"/>
</dbReference>
<organism evidence="3 4">
    <name type="scientific">Aquincola agrisoli</name>
    <dbReference type="NCBI Taxonomy" id="3119538"/>
    <lineage>
        <taxon>Bacteria</taxon>
        <taxon>Pseudomonadati</taxon>
        <taxon>Pseudomonadota</taxon>
        <taxon>Betaproteobacteria</taxon>
        <taxon>Burkholderiales</taxon>
        <taxon>Sphaerotilaceae</taxon>
        <taxon>Aquincola</taxon>
    </lineage>
</organism>
<dbReference type="InterPro" id="IPR016166">
    <property type="entry name" value="FAD-bd_PCMH"/>
</dbReference>
<dbReference type="Proteomes" id="UP001336250">
    <property type="component" value="Unassembled WGS sequence"/>
</dbReference>
<dbReference type="SUPFAM" id="SSF56176">
    <property type="entry name" value="FAD-binding/transporter-associated domain-like"/>
    <property type="match status" value="1"/>
</dbReference>
<dbReference type="AlphaFoldDB" id="A0AAW9QCL0"/>
<feature type="domain" description="FAD-binding PCMH-type" evidence="2">
    <location>
        <begin position="1"/>
        <end position="218"/>
    </location>
</feature>
<keyword evidence="1" id="KW-0285">Flavoprotein</keyword>
<dbReference type="InterPro" id="IPR036683">
    <property type="entry name" value="CO_DH_flav_C_dom_sf"/>
</dbReference>
<evidence type="ECO:0000313" key="3">
    <source>
        <dbReference type="EMBL" id="MEF7612370.1"/>
    </source>
</evidence>
<dbReference type="Pfam" id="PF03450">
    <property type="entry name" value="CO_deh_flav_C"/>
    <property type="match status" value="1"/>
</dbReference>
<evidence type="ECO:0000259" key="2">
    <source>
        <dbReference type="PROSITE" id="PS51387"/>
    </source>
</evidence>
<dbReference type="InterPro" id="IPR036318">
    <property type="entry name" value="FAD-bd_PCMH-like_sf"/>
</dbReference>
<evidence type="ECO:0000256" key="1">
    <source>
        <dbReference type="ARBA" id="ARBA00022827"/>
    </source>
</evidence>
<name>A0AAW9QCL0_9BURK</name>
<dbReference type="Pfam" id="PF00941">
    <property type="entry name" value="FAD_binding_5"/>
    <property type="match status" value="1"/>
</dbReference>
<keyword evidence="4" id="KW-1185">Reference proteome</keyword>
<dbReference type="EMBL" id="JAZIBG010000003">
    <property type="protein sequence ID" value="MEF7612370.1"/>
    <property type="molecule type" value="Genomic_DNA"/>
</dbReference>
<dbReference type="GO" id="GO:0016491">
    <property type="term" value="F:oxidoreductase activity"/>
    <property type="evidence" value="ECO:0007669"/>
    <property type="project" value="InterPro"/>
</dbReference>
<accession>A0AAW9QCL0</accession>
<keyword evidence="1" id="KW-0274">FAD</keyword>
<gene>
    <name evidence="3" type="ORF">V4F39_00520</name>
</gene>
<dbReference type="InterPro" id="IPR016167">
    <property type="entry name" value="FAD-bd_PCMH_sub1"/>
</dbReference>